<evidence type="ECO:0000256" key="2">
    <source>
        <dbReference type="ARBA" id="ARBA00022741"/>
    </source>
</evidence>
<reference evidence="8 9" key="1">
    <citation type="submission" date="2024-09" db="EMBL/GenBank/DDBJ databases">
        <authorList>
            <person name="Sun Q."/>
            <person name="Mori K."/>
        </authorList>
    </citation>
    <scope>NUCLEOTIDE SEQUENCE [LARGE SCALE GENOMIC DNA]</scope>
    <source>
        <strain evidence="8 9">CECT 8064</strain>
    </source>
</reference>
<accession>A0ABV5HQU0</accession>
<dbReference type="SMART" id="SM00382">
    <property type="entry name" value="AAA"/>
    <property type="match status" value="1"/>
</dbReference>
<dbReference type="InterPro" id="IPR027417">
    <property type="entry name" value="P-loop_NTPase"/>
</dbReference>
<dbReference type="Proteomes" id="UP001589645">
    <property type="component" value="Unassembled WGS sequence"/>
</dbReference>
<feature type="domain" description="AAA+ ATPase" evidence="7">
    <location>
        <begin position="46"/>
        <end position="189"/>
    </location>
</feature>
<protein>
    <submittedName>
        <fullName evidence="8">ATPase RavA domain-containing protein</fullName>
    </submittedName>
</protein>
<dbReference type="InterPro" id="IPR050513">
    <property type="entry name" value="RavA_ATPases"/>
</dbReference>
<feature type="coiled-coil region" evidence="6">
    <location>
        <begin position="471"/>
        <end position="498"/>
    </location>
</feature>
<evidence type="ECO:0000256" key="6">
    <source>
        <dbReference type="SAM" id="Coils"/>
    </source>
</evidence>
<evidence type="ECO:0000313" key="8">
    <source>
        <dbReference type="EMBL" id="MFB9136625.1"/>
    </source>
</evidence>
<dbReference type="SUPFAM" id="SSF52540">
    <property type="entry name" value="P-loop containing nucleoside triphosphate hydrolases"/>
    <property type="match status" value="1"/>
</dbReference>
<dbReference type="Pfam" id="PF20265">
    <property type="entry name" value="LARA_dom"/>
    <property type="match status" value="1"/>
</dbReference>
<organism evidence="8 9">
    <name type="scientific">Vibrio olivae</name>
    <dbReference type="NCBI Taxonomy" id="1243002"/>
    <lineage>
        <taxon>Bacteria</taxon>
        <taxon>Pseudomonadati</taxon>
        <taxon>Pseudomonadota</taxon>
        <taxon>Gammaproteobacteria</taxon>
        <taxon>Vibrionales</taxon>
        <taxon>Vibrionaceae</taxon>
        <taxon>Vibrio</taxon>
    </lineage>
</organism>
<keyword evidence="2" id="KW-0547">Nucleotide-binding</keyword>
<evidence type="ECO:0000259" key="7">
    <source>
        <dbReference type="SMART" id="SM00382"/>
    </source>
</evidence>
<dbReference type="InterPro" id="IPR003593">
    <property type="entry name" value="AAA+_ATPase"/>
</dbReference>
<dbReference type="Pfam" id="PF20030">
    <property type="entry name" value="bpMoxR"/>
    <property type="match status" value="1"/>
</dbReference>
<keyword evidence="5" id="KW-0143">Chaperone</keyword>
<name>A0ABV5HQU0_9VIBR</name>
<keyword evidence="9" id="KW-1185">Reference proteome</keyword>
<dbReference type="PANTHER" id="PTHR32204">
    <property type="entry name" value="ATPASE RAVA"/>
    <property type="match status" value="1"/>
</dbReference>
<dbReference type="EMBL" id="JBHMEP010000006">
    <property type="protein sequence ID" value="MFB9136625.1"/>
    <property type="molecule type" value="Genomic_DNA"/>
</dbReference>
<dbReference type="InterPro" id="IPR041538">
    <property type="entry name" value="RavA-like_AAA_lid"/>
</dbReference>
<dbReference type="InterPro" id="IPR045427">
    <property type="entry name" value="MoxR"/>
</dbReference>
<dbReference type="Gene3D" id="3.40.50.300">
    <property type="entry name" value="P-loop containing nucleotide triphosphate hydrolases"/>
    <property type="match status" value="1"/>
</dbReference>
<dbReference type="RefSeq" id="WP_390194905.1">
    <property type="nucleotide sequence ID" value="NZ_JBHMEP010000006.1"/>
</dbReference>
<comment type="caution">
    <text evidence="8">The sequence shown here is derived from an EMBL/GenBank/DDBJ whole genome shotgun (WGS) entry which is preliminary data.</text>
</comment>
<sequence>MMNPNPASHSQKALLSERINKLARALADGVYEREDTIKLCLLAALAGESVFLLGPPGIAKSLIAKRLIQAFDNSSYFEYLMTRFSTPEEVFGPLSIQELKDNGRYVRLTDGYLPTAQVVFLDEIWKAGPAILNTLLTVVNEKTFKNGSEIERVPMRLLVSASNELPDEDSGLEALYDRMLVRVFVNRIQNKQNFKSMLTVGTNEEAKIPEGLAITDQEYRSWQQQLDTLRLGDNVFEKLFELKTMLEEAEKQAGHVDMYVSDRRWKKAVKLLKASAFFNGRDEINPLDLLLLQDCLWNSPESRDVVRDVIRRFALERAFDQQDVERQIILCREEMEEVQFALDEHYAMTLSTETSNGILKKQVTHYDLSAAKSYQVGTASGLLKLVLLQSNMSVSESEKGDSRWIYVAKNELERVIREGHGDAYGYVNQNTSMCRLHFDTDSSGRLVVKDIANRAVLLALVTHQGLDTDLYQKWLDKAQQATDQLSEAEHQIRHVRHQFHAALPHNFIDADMPLAMESSLQTLQTTLDSVKTESERALFRFKNLTQFFS</sequence>
<proteinExistence type="predicted"/>
<dbReference type="InterPro" id="IPR046898">
    <property type="entry name" value="RavA_LARA_dom"/>
</dbReference>
<dbReference type="InterPro" id="IPR046932">
    <property type="entry name" value="RavA_LARA_sf"/>
</dbReference>
<dbReference type="InterPro" id="IPR022547">
    <property type="entry name" value="ATPase_RavA_C"/>
</dbReference>
<dbReference type="CDD" id="cd00009">
    <property type="entry name" value="AAA"/>
    <property type="match status" value="1"/>
</dbReference>
<evidence type="ECO:0000256" key="5">
    <source>
        <dbReference type="ARBA" id="ARBA00023186"/>
    </source>
</evidence>
<dbReference type="Pfam" id="PF17868">
    <property type="entry name" value="AAA_lid_8"/>
    <property type="match status" value="1"/>
</dbReference>
<dbReference type="Pfam" id="PF12592">
    <property type="entry name" value="ATPase_RavA_C"/>
    <property type="match status" value="1"/>
</dbReference>
<evidence type="ECO:0000256" key="4">
    <source>
        <dbReference type="ARBA" id="ARBA00022840"/>
    </source>
</evidence>
<dbReference type="Gene3D" id="2.40.128.430">
    <property type="match status" value="1"/>
</dbReference>
<dbReference type="PANTHER" id="PTHR32204:SF0">
    <property type="entry name" value="ATPASE RAVA"/>
    <property type="match status" value="1"/>
</dbReference>
<dbReference type="Gene3D" id="1.20.58.1510">
    <property type="match status" value="1"/>
</dbReference>
<keyword evidence="6" id="KW-0175">Coiled coil</keyword>
<evidence type="ECO:0000256" key="1">
    <source>
        <dbReference type="ARBA" id="ARBA00022490"/>
    </source>
</evidence>
<evidence type="ECO:0000256" key="3">
    <source>
        <dbReference type="ARBA" id="ARBA00022801"/>
    </source>
</evidence>
<gene>
    <name evidence="8" type="ORF">ACFFUV_16785</name>
</gene>
<keyword evidence="3" id="KW-0378">Hydrolase</keyword>
<keyword evidence="1" id="KW-0963">Cytoplasm</keyword>
<keyword evidence="4" id="KW-0067">ATP-binding</keyword>
<evidence type="ECO:0000313" key="9">
    <source>
        <dbReference type="Proteomes" id="UP001589645"/>
    </source>
</evidence>